<comment type="caution">
    <text evidence="2">The sequence shown here is derived from an EMBL/GenBank/DDBJ whole genome shotgun (WGS) entry which is preliminary data.</text>
</comment>
<evidence type="ECO:0000256" key="1">
    <source>
        <dbReference type="SAM" id="MobiDB-lite"/>
    </source>
</evidence>
<keyword evidence="3" id="KW-1185">Reference proteome</keyword>
<sequence>MEILASETPPYYETSRDVELTSKDKTTRNEQEIHENGTLFSVLLLCPVMLRCADEIACVDFIREAAKLVKYPLASKNLWTIKAALSTFLIYSILLQSFRNDGSDEAVVSLFISFIPNSQVDPHRSRVASRFPVSLIGPVVSEGL</sequence>
<name>A0A016WGT5_9BILA</name>
<dbReference type="EMBL" id="JARK01000292">
    <property type="protein sequence ID" value="EYC38831.1"/>
    <property type="molecule type" value="Genomic_DNA"/>
</dbReference>
<feature type="region of interest" description="Disordered" evidence="1">
    <location>
        <begin position="1"/>
        <end position="28"/>
    </location>
</feature>
<protein>
    <submittedName>
        <fullName evidence="2">Uncharacterized protein</fullName>
    </submittedName>
</protein>
<evidence type="ECO:0000313" key="3">
    <source>
        <dbReference type="Proteomes" id="UP000024635"/>
    </source>
</evidence>
<feature type="compositionally biased region" description="Basic and acidic residues" evidence="1">
    <location>
        <begin position="14"/>
        <end position="28"/>
    </location>
</feature>
<accession>A0A016WGT5</accession>
<dbReference type="AlphaFoldDB" id="A0A016WGT5"/>
<proteinExistence type="predicted"/>
<reference evidence="3" key="1">
    <citation type="journal article" date="2015" name="Nat. Genet.">
        <title>The genome and transcriptome of the zoonotic hookworm Ancylostoma ceylanicum identify infection-specific gene families.</title>
        <authorList>
            <person name="Schwarz E.M."/>
            <person name="Hu Y."/>
            <person name="Antoshechkin I."/>
            <person name="Miller M.M."/>
            <person name="Sternberg P.W."/>
            <person name="Aroian R.V."/>
        </authorList>
    </citation>
    <scope>NUCLEOTIDE SEQUENCE</scope>
    <source>
        <strain evidence="3">HY135</strain>
    </source>
</reference>
<evidence type="ECO:0000313" key="2">
    <source>
        <dbReference type="EMBL" id="EYC38831.1"/>
    </source>
</evidence>
<organism evidence="2 3">
    <name type="scientific">Ancylostoma ceylanicum</name>
    <dbReference type="NCBI Taxonomy" id="53326"/>
    <lineage>
        <taxon>Eukaryota</taxon>
        <taxon>Metazoa</taxon>
        <taxon>Ecdysozoa</taxon>
        <taxon>Nematoda</taxon>
        <taxon>Chromadorea</taxon>
        <taxon>Rhabditida</taxon>
        <taxon>Rhabditina</taxon>
        <taxon>Rhabditomorpha</taxon>
        <taxon>Strongyloidea</taxon>
        <taxon>Ancylostomatidae</taxon>
        <taxon>Ancylostomatinae</taxon>
        <taxon>Ancylostoma</taxon>
    </lineage>
</organism>
<dbReference type="Proteomes" id="UP000024635">
    <property type="component" value="Unassembled WGS sequence"/>
</dbReference>
<gene>
    <name evidence="2" type="primary">Acey_s0692.g1581</name>
    <name evidence="2" type="ORF">Y032_0692g1581</name>
</gene>